<evidence type="ECO:0000259" key="6">
    <source>
        <dbReference type="Pfam" id="PF25772"/>
    </source>
</evidence>
<gene>
    <name evidence="7" type="ORF">M413DRAFT_441886</name>
</gene>
<proteinExistence type="inferred from homology"/>
<dbReference type="InterPro" id="IPR012978">
    <property type="entry name" value="HEAT_RRP12"/>
</dbReference>
<accession>A0A0C3C8P9</accession>
<dbReference type="AlphaFoldDB" id="A0A0C3C8P9"/>
<evidence type="ECO:0000259" key="5">
    <source>
        <dbReference type="Pfam" id="PF08161"/>
    </source>
</evidence>
<evidence type="ECO:0000256" key="2">
    <source>
        <dbReference type="ARBA" id="ARBA00007690"/>
    </source>
</evidence>
<feature type="compositionally biased region" description="Basic and acidic residues" evidence="4">
    <location>
        <begin position="1101"/>
        <end position="1111"/>
    </location>
</feature>
<dbReference type="PANTHER" id="PTHR48287">
    <property type="entry name" value="ARM REPEAT SUPERFAMILY PROTEIN"/>
    <property type="match status" value="1"/>
</dbReference>
<sequence>MEEALEKIRPHTSSNLPHQKAPANLLIALESTFNEQNTEPTPTAYFAALLTTLDRTIQKSDTSLDDGAVLPAELYLLALVAPFVASAVICSNLSTLLSLTAPLFPSLNAHAPALRSQLSLYHAIFNSLDRSQLEVQGVRQTFASILQNTIDPRPKVRKRAAELIKDLLAHPPTPLMRHPYAERVADWIVTTLAETSSGPFAKAKGSKNMPNSGAEIAIHVLAFLRPIVLYLPPESLPAITNTLLTLPRRGNTYLSQSSYSVMSDIFSACAEDISSNIGAQLTDVLKVVLSSPPARSDLTLSASWVQVLASALVAHNALDSNAASTELGKVWKSVWNFLDSPDANTRKVAAQSLSSISSCFNPVLISASIADMEGSSTIRKIISQVSKALHSLTYARSIPEVLSVISSLITHLDYRTSKTSPTAAELLLMPLIVSIAELRTTKSFENKEAADATLSVAMRTLGPAVLLDALPLNIEPSNRASGDEPRAFLLPFLAQPHPSPLSHFISYFVPLSERMFELQQKAETEGRQSEAKVWSVLIGQVWGGLAGYCSGTPDLKNSLTAEFSQLLSQLLYGQPYLRPSILKSLKKMVDVNAALAISIDEEAAALSKTISQEDAQDNLTYLRTQVESWLAVFFNVYGSVNRDSRPLIGDVINSWASIADDKDIHSAYLKVLDLFKTNLPTAQKTSGNMSATGDIGNMTTTSQDILILLLPSLSSADSQSLFSACLTPEVLTCKDNGVQKRGYKILGKLVESGKVAIDADPVINALIGLTKDLSPAARKDRFTLLASLIRLLPPTSLHLILALVPETVLGMKEPSEKARTAAFEVIVSMGEKMTQGGVVKMNLVEGMEDDAKDVAANIEEFMKMVAVGLAGASPHMISATVTAISRLVFEFKDSISVSLHDEILKTMFEFLSSPNREIVKSILGFVKLAIHTLPVDLLRPHLKALVPALLIWSHDHKNHFKVKVRHIFERMLRRFSWEEVYSCAGQEEASKVLINIKKRKERSKRKKATRAEDAEDNEPTPAKAAAGDAFEDVLYGSESELDDSDDEVAEAPTSGSKNKKVQQGVRLRVDDDEPMDLLQGAATRITNLKSNRRRQPGQDATHFKTDEDTGKMIIDEDMDSDAEETAPQNAATDVAGTAYRESITSVDGFTRGPNGRIKFNKDTKKRRRDEDANQDVEMADVDELASGSRSKKAKKKVDPKFGHEFKAKKAGGDVKKGGVDPYAYLSLSQAAKSGGRGGHKIGIAGKR</sequence>
<feature type="region of interest" description="Disordered" evidence="4">
    <location>
        <begin position="1145"/>
        <end position="1198"/>
    </location>
</feature>
<dbReference type="SUPFAM" id="SSF48371">
    <property type="entry name" value="ARM repeat"/>
    <property type="match status" value="1"/>
</dbReference>
<comment type="subcellular location">
    <subcellularLocation>
        <location evidence="1">Nucleus</location>
    </subcellularLocation>
</comment>
<feature type="compositionally biased region" description="Acidic residues" evidence="4">
    <location>
        <begin position="1172"/>
        <end position="1183"/>
    </location>
</feature>
<dbReference type="Gene3D" id="1.25.10.10">
    <property type="entry name" value="Leucine-rich Repeat Variant"/>
    <property type="match status" value="2"/>
</dbReference>
<comment type="similarity">
    <text evidence="2">Belongs to the RRP12 family.</text>
</comment>
<feature type="region of interest" description="Disordered" evidence="4">
    <location>
        <begin position="1003"/>
        <end position="1067"/>
    </location>
</feature>
<dbReference type="STRING" id="686832.A0A0C3C8P9"/>
<feature type="domain" description="RRP12 HEAT" evidence="5">
    <location>
        <begin position="340"/>
        <end position="639"/>
    </location>
</feature>
<organism evidence="7 8">
    <name type="scientific">Hebeloma cylindrosporum</name>
    <dbReference type="NCBI Taxonomy" id="76867"/>
    <lineage>
        <taxon>Eukaryota</taxon>
        <taxon>Fungi</taxon>
        <taxon>Dikarya</taxon>
        <taxon>Basidiomycota</taxon>
        <taxon>Agaricomycotina</taxon>
        <taxon>Agaricomycetes</taxon>
        <taxon>Agaricomycetidae</taxon>
        <taxon>Agaricales</taxon>
        <taxon>Agaricineae</taxon>
        <taxon>Hymenogastraceae</taxon>
        <taxon>Hebeloma</taxon>
    </lineage>
</organism>
<evidence type="ECO:0000256" key="1">
    <source>
        <dbReference type="ARBA" id="ARBA00004123"/>
    </source>
</evidence>
<dbReference type="PANTHER" id="PTHR48287:SF1">
    <property type="entry name" value="ARM REPEAT SUPERFAMILY PROTEIN"/>
    <property type="match status" value="1"/>
</dbReference>
<dbReference type="Proteomes" id="UP000053424">
    <property type="component" value="Unassembled WGS sequence"/>
</dbReference>
<name>A0A0C3C8P9_HEBCY</name>
<evidence type="ECO:0000313" key="8">
    <source>
        <dbReference type="Proteomes" id="UP000053424"/>
    </source>
</evidence>
<feature type="compositionally biased region" description="Acidic residues" evidence="4">
    <location>
        <begin position="1039"/>
        <end position="1049"/>
    </location>
</feature>
<protein>
    <submittedName>
        <fullName evidence="7">Uncharacterized protein</fullName>
    </submittedName>
</protein>
<feature type="region of interest" description="Disordered" evidence="4">
    <location>
        <begin position="1089"/>
        <end position="1111"/>
    </location>
</feature>
<dbReference type="InterPro" id="IPR016024">
    <property type="entry name" value="ARM-type_fold"/>
</dbReference>
<dbReference type="Pfam" id="PF25772">
    <property type="entry name" value="HEAT_RRP12_N"/>
    <property type="match status" value="1"/>
</dbReference>
<reference evidence="7 8" key="1">
    <citation type="submission" date="2014-04" db="EMBL/GenBank/DDBJ databases">
        <authorList>
            <consortium name="DOE Joint Genome Institute"/>
            <person name="Kuo A."/>
            <person name="Gay G."/>
            <person name="Dore J."/>
            <person name="Kohler A."/>
            <person name="Nagy L.G."/>
            <person name="Floudas D."/>
            <person name="Copeland A."/>
            <person name="Barry K.W."/>
            <person name="Cichocki N."/>
            <person name="Veneault-Fourrey C."/>
            <person name="LaButti K."/>
            <person name="Lindquist E.A."/>
            <person name="Lipzen A."/>
            <person name="Lundell T."/>
            <person name="Morin E."/>
            <person name="Murat C."/>
            <person name="Sun H."/>
            <person name="Tunlid A."/>
            <person name="Henrissat B."/>
            <person name="Grigoriev I.V."/>
            <person name="Hibbett D.S."/>
            <person name="Martin F."/>
            <person name="Nordberg H.P."/>
            <person name="Cantor M.N."/>
            <person name="Hua S.X."/>
        </authorList>
    </citation>
    <scope>NUCLEOTIDE SEQUENCE [LARGE SCALE GENOMIC DNA]</scope>
    <source>
        <strain evidence="8">h7</strain>
    </source>
</reference>
<keyword evidence="8" id="KW-1185">Reference proteome</keyword>
<dbReference type="InterPro" id="IPR011989">
    <property type="entry name" value="ARM-like"/>
</dbReference>
<feature type="domain" description="RRP12 N-terminal HEAT" evidence="6">
    <location>
        <begin position="13"/>
        <end position="268"/>
    </location>
</feature>
<dbReference type="EMBL" id="KN831772">
    <property type="protein sequence ID" value="KIM45205.1"/>
    <property type="molecule type" value="Genomic_DNA"/>
</dbReference>
<dbReference type="InterPro" id="IPR052087">
    <property type="entry name" value="RRP12"/>
</dbReference>
<keyword evidence="3" id="KW-0539">Nucleus</keyword>
<evidence type="ECO:0000313" key="7">
    <source>
        <dbReference type="EMBL" id="KIM45205.1"/>
    </source>
</evidence>
<dbReference type="OrthoDB" id="2192888at2759"/>
<evidence type="ECO:0000256" key="3">
    <source>
        <dbReference type="ARBA" id="ARBA00023242"/>
    </source>
</evidence>
<dbReference type="GO" id="GO:0005634">
    <property type="term" value="C:nucleus"/>
    <property type="evidence" value="ECO:0007669"/>
    <property type="project" value="UniProtKB-SubCell"/>
</dbReference>
<dbReference type="HOGENOM" id="CLU_003753_1_0_1"/>
<reference evidence="8" key="2">
    <citation type="submission" date="2015-01" db="EMBL/GenBank/DDBJ databases">
        <title>Evolutionary Origins and Diversification of the Mycorrhizal Mutualists.</title>
        <authorList>
            <consortium name="DOE Joint Genome Institute"/>
            <consortium name="Mycorrhizal Genomics Consortium"/>
            <person name="Kohler A."/>
            <person name="Kuo A."/>
            <person name="Nagy L.G."/>
            <person name="Floudas D."/>
            <person name="Copeland A."/>
            <person name="Barry K.W."/>
            <person name="Cichocki N."/>
            <person name="Veneault-Fourrey C."/>
            <person name="LaButti K."/>
            <person name="Lindquist E.A."/>
            <person name="Lipzen A."/>
            <person name="Lundell T."/>
            <person name="Morin E."/>
            <person name="Murat C."/>
            <person name="Riley R."/>
            <person name="Ohm R."/>
            <person name="Sun H."/>
            <person name="Tunlid A."/>
            <person name="Henrissat B."/>
            <person name="Grigoriev I.V."/>
            <person name="Hibbett D.S."/>
            <person name="Martin F."/>
        </authorList>
    </citation>
    <scope>NUCLEOTIDE SEQUENCE [LARGE SCALE GENOMIC DNA]</scope>
    <source>
        <strain evidence="8">h7</strain>
    </source>
</reference>
<dbReference type="InterPro" id="IPR057860">
    <property type="entry name" value="HEAT_RRP12_N"/>
</dbReference>
<evidence type="ECO:0000256" key="4">
    <source>
        <dbReference type="SAM" id="MobiDB-lite"/>
    </source>
</evidence>
<dbReference type="Pfam" id="PF08161">
    <property type="entry name" value="RRP12_HEAT"/>
    <property type="match status" value="1"/>
</dbReference>